<dbReference type="GO" id="GO:0046983">
    <property type="term" value="F:protein dimerization activity"/>
    <property type="evidence" value="ECO:0007669"/>
    <property type="project" value="InterPro"/>
</dbReference>
<dbReference type="AlphaFoldDB" id="A0AA38WQV0"/>
<dbReference type="SUPFAM" id="SSF53098">
    <property type="entry name" value="Ribonuclease H-like"/>
    <property type="match status" value="1"/>
</dbReference>
<sequence>MTALNARDSFCDFDRSKLLKLSDFYPDDFSSAERMSFDHELGLYISSISDLARVMVETMKHATFPLVYRLLKLALGLPVATASVERCFSAMKLVKSDLRNRIADDFFEWLCNLCNRNRSTCASYK</sequence>
<dbReference type="InterPro" id="IPR055298">
    <property type="entry name" value="AtLOH3-like"/>
</dbReference>
<organism evidence="2 3">
    <name type="scientific">Centaurea solstitialis</name>
    <name type="common">yellow star-thistle</name>
    <dbReference type="NCBI Taxonomy" id="347529"/>
    <lineage>
        <taxon>Eukaryota</taxon>
        <taxon>Viridiplantae</taxon>
        <taxon>Streptophyta</taxon>
        <taxon>Embryophyta</taxon>
        <taxon>Tracheophyta</taxon>
        <taxon>Spermatophyta</taxon>
        <taxon>Magnoliopsida</taxon>
        <taxon>eudicotyledons</taxon>
        <taxon>Gunneridae</taxon>
        <taxon>Pentapetalae</taxon>
        <taxon>asterids</taxon>
        <taxon>campanulids</taxon>
        <taxon>Asterales</taxon>
        <taxon>Asteraceae</taxon>
        <taxon>Carduoideae</taxon>
        <taxon>Cardueae</taxon>
        <taxon>Centaureinae</taxon>
        <taxon>Centaurea</taxon>
    </lineage>
</organism>
<dbReference type="InterPro" id="IPR012337">
    <property type="entry name" value="RNaseH-like_sf"/>
</dbReference>
<gene>
    <name evidence="2" type="ORF">OSB04_012755</name>
</gene>
<comment type="caution">
    <text evidence="2">The sequence shown here is derived from an EMBL/GenBank/DDBJ whole genome shotgun (WGS) entry which is preliminary data.</text>
</comment>
<proteinExistence type="predicted"/>
<evidence type="ECO:0000259" key="1">
    <source>
        <dbReference type="Pfam" id="PF05699"/>
    </source>
</evidence>
<reference evidence="2" key="1">
    <citation type="submission" date="2023-03" db="EMBL/GenBank/DDBJ databases">
        <title>Chromosome-scale reference genome and RAD-based genetic map of yellow starthistle (Centaurea solstitialis) reveal putative structural variation and QTLs associated with invader traits.</title>
        <authorList>
            <person name="Reatini B."/>
            <person name="Cang F.A."/>
            <person name="Jiang Q."/>
            <person name="Mckibben M.T.W."/>
            <person name="Barker M.S."/>
            <person name="Rieseberg L.H."/>
            <person name="Dlugosch K.M."/>
        </authorList>
    </citation>
    <scope>NUCLEOTIDE SEQUENCE</scope>
    <source>
        <strain evidence="2">CAN-66</strain>
        <tissue evidence="2">Leaf</tissue>
    </source>
</reference>
<dbReference type="Pfam" id="PF05699">
    <property type="entry name" value="Dimer_Tnp_hAT"/>
    <property type="match status" value="1"/>
</dbReference>
<feature type="domain" description="HAT C-terminal dimerisation" evidence="1">
    <location>
        <begin position="60"/>
        <end position="105"/>
    </location>
</feature>
<dbReference type="Proteomes" id="UP001172457">
    <property type="component" value="Chromosome 3"/>
</dbReference>
<evidence type="ECO:0000313" key="3">
    <source>
        <dbReference type="Proteomes" id="UP001172457"/>
    </source>
</evidence>
<protein>
    <recommendedName>
        <fullName evidence="1">HAT C-terminal dimerisation domain-containing protein</fullName>
    </recommendedName>
</protein>
<evidence type="ECO:0000313" key="2">
    <source>
        <dbReference type="EMBL" id="KAJ9558141.1"/>
    </source>
</evidence>
<name>A0AA38WQV0_9ASTR</name>
<dbReference type="InterPro" id="IPR008906">
    <property type="entry name" value="HATC_C_dom"/>
</dbReference>
<keyword evidence="3" id="KW-1185">Reference proteome</keyword>
<dbReference type="EMBL" id="JARYMX010000003">
    <property type="protein sequence ID" value="KAJ9558141.1"/>
    <property type="molecule type" value="Genomic_DNA"/>
</dbReference>
<accession>A0AA38WQV0</accession>
<dbReference type="PANTHER" id="PTHR11697:SF230">
    <property type="entry name" value="ZINC FINGER, MYM DOMAIN CONTAINING 1"/>
    <property type="match status" value="1"/>
</dbReference>
<dbReference type="PANTHER" id="PTHR11697">
    <property type="entry name" value="GENERAL TRANSCRIPTION FACTOR 2-RELATED ZINC FINGER PROTEIN"/>
    <property type="match status" value="1"/>
</dbReference>